<dbReference type="Proteomes" id="UP000218811">
    <property type="component" value="Unassembled WGS sequence"/>
</dbReference>
<dbReference type="AlphaFoldDB" id="A0A2H3JRL2"/>
<reference evidence="2 3" key="1">
    <citation type="journal article" date="2012" name="Science">
        <title>The Paleozoic origin of enzymatic lignin decomposition reconstructed from 31 fungal genomes.</title>
        <authorList>
            <person name="Floudas D."/>
            <person name="Binder M."/>
            <person name="Riley R."/>
            <person name="Barry K."/>
            <person name="Blanchette R.A."/>
            <person name="Henrissat B."/>
            <person name="Martinez A.T."/>
            <person name="Otillar R."/>
            <person name="Spatafora J.W."/>
            <person name="Yadav J.S."/>
            <person name="Aerts A."/>
            <person name="Benoit I."/>
            <person name="Boyd A."/>
            <person name="Carlson A."/>
            <person name="Copeland A."/>
            <person name="Coutinho P.M."/>
            <person name="de Vries R.P."/>
            <person name="Ferreira P."/>
            <person name="Findley K."/>
            <person name="Foster B."/>
            <person name="Gaskell J."/>
            <person name="Glotzer D."/>
            <person name="Gorecki P."/>
            <person name="Heitman J."/>
            <person name="Hesse C."/>
            <person name="Hori C."/>
            <person name="Igarashi K."/>
            <person name="Jurgens J.A."/>
            <person name="Kallen N."/>
            <person name="Kersten P."/>
            <person name="Kohler A."/>
            <person name="Kuees U."/>
            <person name="Kumar T.K.A."/>
            <person name="Kuo A."/>
            <person name="LaButti K."/>
            <person name="Larrondo L.F."/>
            <person name="Lindquist E."/>
            <person name="Ling A."/>
            <person name="Lombard V."/>
            <person name="Lucas S."/>
            <person name="Lundell T."/>
            <person name="Martin R."/>
            <person name="McLaughlin D.J."/>
            <person name="Morgenstern I."/>
            <person name="Morin E."/>
            <person name="Murat C."/>
            <person name="Nagy L.G."/>
            <person name="Nolan M."/>
            <person name="Ohm R.A."/>
            <person name="Patyshakuliyeva A."/>
            <person name="Rokas A."/>
            <person name="Ruiz-Duenas F.J."/>
            <person name="Sabat G."/>
            <person name="Salamov A."/>
            <person name="Samejima M."/>
            <person name="Schmutz J."/>
            <person name="Slot J.C."/>
            <person name="St John F."/>
            <person name="Stenlid J."/>
            <person name="Sun H."/>
            <person name="Sun S."/>
            <person name="Syed K."/>
            <person name="Tsang A."/>
            <person name="Wiebenga A."/>
            <person name="Young D."/>
            <person name="Pisabarro A."/>
            <person name="Eastwood D.C."/>
            <person name="Martin F."/>
            <person name="Cullen D."/>
            <person name="Grigoriev I.V."/>
            <person name="Hibbett D.S."/>
        </authorList>
    </citation>
    <scope>NUCLEOTIDE SEQUENCE [LARGE SCALE GENOMIC DNA]</scope>
    <source>
        <strain evidence="2 3">MD-104</strain>
    </source>
</reference>
<evidence type="ECO:0000313" key="2">
    <source>
        <dbReference type="EMBL" id="PCH40408.1"/>
    </source>
</evidence>
<proteinExistence type="predicted"/>
<sequence length="185" mass="21218">MQVVQRCGPCEEHKYEASLAVLRVLAFTTALHAAESPVAYHRRNIVAYMSHQDAVYIARDELSDQGESQTTVEMEDPRYPVGLQDLRPMQVALDDDIGENLTRITIERRKGDTEEDDDDSAFDEGRNRWDGVANDPLYDVPAEILGDDEYSSEEDDEEEEFDFRDSKTDLRLEVRVDVHVEVEYS</sequence>
<accession>A0A2H3JRL2</accession>
<feature type="compositionally biased region" description="Acidic residues" evidence="1">
    <location>
        <begin position="113"/>
        <end position="122"/>
    </location>
</feature>
<organism evidence="2 3">
    <name type="scientific">Wolfiporia cocos (strain MD-104)</name>
    <name type="common">Brown rot fungus</name>
    <dbReference type="NCBI Taxonomy" id="742152"/>
    <lineage>
        <taxon>Eukaryota</taxon>
        <taxon>Fungi</taxon>
        <taxon>Dikarya</taxon>
        <taxon>Basidiomycota</taxon>
        <taxon>Agaricomycotina</taxon>
        <taxon>Agaricomycetes</taxon>
        <taxon>Polyporales</taxon>
        <taxon>Phaeolaceae</taxon>
        <taxon>Wolfiporia</taxon>
    </lineage>
</organism>
<protein>
    <submittedName>
        <fullName evidence="2">Uncharacterized protein</fullName>
    </submittedName>
</protein>
<evidence type="ECO:0000313" key="3">
    <source>
        <dbReference type="Proteomes" id="UP000218811"/>
    </source>
</evidence>
<evidence type="ECO:0000256" key="1">
    <source>
        <dbReference type="SAM" id="MobiDB-lite"/>
    </source>
</evidence>
<gene>
    <name evidence="2" type="ORF">WOLCODRAFT_136860</name>
</gene>
<name>A0A2H3JRL2_WOLCO</name>
<keyword evidence="3" id="KW-1185">Reference proteome</keyword>
<dbReference type="EMBL" id="KB468053">
    <property type="protein sequence ID" value="PCH40408.1"/>
    <property type="molecule type" value="Genomic_DNA"/>
</dbReference>
<feature type="region of interest" description="Disordered" evidence="1">
    <location>
        <begin position="108"/>
        <end position="138"/>
    </location>
</feature>